<dbReference type="Pfam" id="PF08263">
    <property type="entry name" value="LRRNT_2"/>
    <property type="match status" value="1"/>
</dbReference>
<keyword evidence="11 25" id="KW-0732">Signal</keyword>
<dbReference type="EnsemblPlants" id="KQK15418">
    <property type="protein sequence ID" value="KQK15418"/>
    <property type="gene ID" value="BRADI_1g22650v3"/>
</dbReference>
<dbReference type="InterPro" id="IPR001611">
    <property type="entry name" value="Leu-rich_rpt"/>
</dbReference>
<dbReference type="Pfam" id="PF00069">
    <property type="entry name" value="Pkinase"/>
    <property type="match status" value="1"/>
</dbReference>
<evidence type="ECO:0000256" key="14">
    <source>
        <dbReference type="ARBA" id="ARBA00022777"/>
    </source>
</evidence>
<proteinExistence type="inferred from homology"/>
<dbReference type="FunFam" id="3.80.10.10:FF:000691">
    <property type="entry name" value="Putative LRR receptor-like serine/threonine-protein kinase"/>
    <property type="match status" value="1"/>
</dbReference>
<dbReference type="InterPro" id="IPR000719">
    <property type="entry name" value="Prot_kinase_dom"/>
</dbReference>
<evidence type="ECO:0000256" key="17">
    <source>
        <dbReference type="ARBA" id="ARBA00023136"/>
    </source>
</evidence>
<dbReference type="Gene3D" id="1.10.510.10">
    <property type="entry name" value="Transferase(Phosphotransferase) domain 1"/>
    <property type="match status" value="1"/>
</dbReference>
<dbReference type="Gramene" id="KQK15418">
    <property type="protein sequence ID" value="KQK15418"/>
    <property type="gene ID" value="BRADI_1g22650v3"/>
</dbReference>
<dbReference type="InterPro" id="IPR017441">
    <property type="entry name" value="Protein_kinase_ATP_BS"/>
</dbReference>
<dbReference type="InterPro" id="IPR013210">
    <property type="entry name" value="LRR_N_plant-typ"/>
</dbReference>
<dbReference type="OrthoDB" id="676979at2759"/>
<evidence type="ECO:0000256" key="13">
    <source>
        <dbReference type="ARBA" id="ARBA00022741"/>
    </source>
</evidence>
<keyword evidence="19" id="KW-0325">Glycoprotein</keyword>
<evidence type="ECO:0000313" key="29">
    <source>
        <dbReference type="Proteomes" id="UP000008810"/>
    </source>
</evidence>
<reference evidence="27 28" key="1">
    <citation type="journal article" date="2010" name="Nature">
        <title>Genome sequencing and analysis of the model grass Brachypodium distachyon.</title>
        <authorList>
            <consortium name="International Brachypodium Initiative"/>
        </authorList>
    </citation>
    <scope>NUCLEOTIDE SEQUENCE [LARGE SCALE GENOMIC DNA]</scope>
    <source>
        <strain evidence="27 28">Bd21</strain>
    </source>
</reference>
<dbReference type="PROSITE" id="PS51450">
    <property type="entry name" value="LRR"/>
    <property type="match status" value="1"/>
</dbReference>
<keyword evidence="12" id="KW-0677">Repeat</keyword>
<feature type="chain" id="PRO_5043129562" description="non-specific serine/threonine protein kinase" evidence="25">
    <location>
        <begin position="24"/>
        <end position="1126"/>
    </location>
</feature>
<evidence type="ECO:0000256" key="18">
    <source>
        <dbReference type="ARBA" id="ARBA00023170"/>
    </source>
</evidence>
<keyword evidence="5" id="KW-1003">Cell membrane</keyword>
<evidence type="ECO:0000313" key="28">
    <source>
        <dbReference type="EnsemblPlants" id="KQK15418"/>
    </source>
</evidence>
<evidence type="ECO:0000256" key="16">
    <source>
        <dbReference type="ARBA" id="ARBA00022989"/>
    </source>
</evidence>
<evidence type="ECO:0000256" key="11">
    <source>
        <dbReference type="ARBA" id="ARBA00022729"/>
    </source>
</evidence>
<keyword evidence="29" id="KW-1185">Reference proteome</keyword>
<feature type="compositionally biased region" description="Low complexity" evidence="23">
    <location>
        <begin position="781"/>
        <end position="802"/>
    </location>
</feature>
<comment type="subcellular location">
    <subcellularLocation>
        <location evidence="1">Cell membrane</location>
        <topology evidence="1">Single-pass membrane protein</topology>
    </subcellularLocation>
    <subcellularLocation>
        <location evidence="2">Membrane</location>
        <topology evidence="2">Single-pass type I membrane protein</topology>
    </subcellularLocation>
</comment>
<evidence type="ECO:0000256" key="23">
    <source>
        <dbReference type="SAM" id="MobiDB-lite"/>
    </source>
</evidence>
<dbReference type="GO" id="GO:0004672">
    <property type="term" value="F:protein kinase activity"/>
    <property type="evidence" value="ECO:0000318"/>
    <property type="project" value="GO_Central"/>
</dbReference>
<evidence type="ECO:0000256" key="9">
    <source>
        <dbReference type="ARBA" id="ARBA00022679"/>
    </source>
</evidence>
<dbReference type="SMART" id="SM00220">
    <property type="entry name" value="S_TKc"/>
    <property type="match status" value="1"/>
</dbReference>
<evidence type="ECO:0000256" key="1">
    <source>
        <dbReference type="ARBA" id="ARBA00004162"/>
    </source>
</evidence>
<evidence type="ECO:0000256" key="19">
    <source>
        <dbReference type="ARBA" id="ARBA00023180"/>
    </source>
</evidence>
<dbReference type="GO" id="GO:0009845">
    <property type="term" value="P:seed germination"/>
    <property type="evidence" value="ECO:0007669"/>
    <property type="project" value="EnsemblPlants"/>
</dbReference>
<evidence type="ECO:0000256" key="6">
    <source>
        <dbReference type="ARBA" id="ARBA00022527"/>
    </source>
</evidence>
<feature type="binding site" evidence="22">
    <location>
        <position position="862"/>
    </location>
    <ligand>
        <name>ATP</name>
        <dbReference type="ChEBI" id="CHEBI:30616"/>
    </ligand>
</feature>
<organism evidence="27">
    <name type="scientific">Brachypodium distachyon</name>
    <name type="common">Purple false brome</name>
    <name type="synonym">Trachynia distachya</name>
    <dbReference type="NCBI Taxonomy" id="15368"/>
    <lineage>
        <taxon>Eukaryota</taxon>
        <taxon>Viridiplantae</taxon>
        <taxon>Streptophyta</taxon>
        <taxon>Embryophyta</taxon>
        <taxon>Tracheophyta</taxon>
        <taxon>Spermatophyta</taxon>
        <taxon>Magnoliopsida</taxon>
        <taxon>Liliopsida</taxon>
        <taxon>Poales</taxon>
        <taxon>Poaceae</taxon>
        <taxon>BOP clade</taxon>
        <taxon>Pooideae</taxon>
        <taxon>Stipodae</taxon>
        <taxon>Brachypodieae</taxon>
        <taxon>Brachypodium</taxon>
    </lineage>
</organism>
<gene>
    <name evidence="28" type="primary">LOC100833129</name>
    <name evidence="27" type="ORF">BRADI_1g22650v3</name>
</gene>
<dbReference type="InterPro" id="IPR032675">
    <property type="entry name" value="LRR_dom_sf"/>
</dbReference>
<evidence type="ECO:0000313" key="27">
    <source>
        <dbReference type="EMBL" id="KQK15418.1"/>
    </source>
</evidence>
<dbReference type="InterPro" id="IPR050647">
    <property type="entry name" value="Plant_LRR-RLKs"/>
</dbReference>
<dbReference type="FunFam" id="3.80.10.10:FF:000041">
    <property type="entry name" value="LRR receptor-like serine/threonine-protein kinase ERECTA"/>
    <property type="match status" value="1"/>
</dbReference>
<keyword evidence="15 22" id="KW-0067">ATP-binding</keyword>
<evidence type="ECO:0000256" key="3">
    <source>
        <dbReference type="ARBA" id="ARBA00008684"/>
    </source>
</evidence>
<feature type="transmembrane region" description="Helical" evidence="24">
    <location>
        <begin position="726"/>
        <end position="747"/>
    </location>
</feature>
<evidence type="ECO:0000256" key="4">
    <source>
        <dbReference type="ARBA" id="ARBA00012513"/>
    </source>
</evidence>
<dbReference type="FunFam" id="1.10.510.10:FF:000388">
    <property type="entry name" value="Leucine-rich repeat receptor-like tyrosine-protein kinase PXC3"/>
    <property type="match status" value="1"/>
</dbReference>
<dbReference type="GO" id="GO:0004674">
    <property type="term" value="F:protein serine/threonine kinase activity"/>
    <property type="evidence" value="ECO:0007669"/>
    <property type="project" value="UniProtKB-KW"/>
</dbReference>
<dbReference type="InterPro" id="IPR003591">
    <property type="entry name" value="Leu-rich_rpt_typical-subtyp"/>
</dbReference>
<dbReference type="ExpressionAtlas" id="A0A0Q3RQV9">
    <property type="expression patterns" value="baseline"/>
</dbReference>
<feature type="region of interest" description="Disordered" evidence="23">
    <location>
        <begin position="758"/>
        <end position="802"/>
    </location>
</feature>
<keyword evidence="13 22" id="KW-0547">Nucleotide-binding</keyword>
<dbReference type="PRINTS" id="PR00019">
    <property type="entry name" value="LEURICHRPT"/>
</dbReference>
<dbReference type="Gene3D" id="3.80.10.10">
    <property type="entry name" value="Ribonuclease Inhibitor"/>
    <property type="match status" value="4"/>
</dbReference>
<evidence type="ECO:0000256" key="21">
    <source>
        <dbReference type="ARBA" id="ARBA00048679"/>
    </source>
</evidence>
<keyword evidence="8" id="KW-0433">Leucine-rich repeat</keyword>
<dbReference type="GO" id="GO:0002215">
    <property type="term" value="P:defense response to nematode"/>
    <property type="evidence" value="ECO:0007669"/>
    <property type="project" value="EnsemblPlants"/>
</dbReference>
<name>A0A0Q3RQV9_BRADI</name>
<comment type="catalytic activity">
    <reaction evidence="20">
        <text>L-threonyl-[protein] + ATP = O-phospho-L-threonyl-[protein] + ADP + H(+)</text>
        <dbReference type="Rhea" id="RHEA:46608"/>
        <dbReference type="Rhea" id="RHEA-COMP:11060"/>
        <dbReference type="Rhea" id="RHEA-COMP:11605"/>
        <dbReference type="ChEBI" id="CHEBI:15378"/>
        <dbReference type="ChEBI" id="CHEBI:30013"/>
        <dbReference type="ChEBI" id="CHEBI:30616"/>
        <dbReference type="ChEBI" id="CHEBI:61977"/>
        <dbReference type="ChEBI" id="CHEBI:456216"/>
        <dbReference type="EC" id="2.7.11.1"/>
    </reaction>
</comment>
<dbReference type="KEGG" id="bdi:100833129"/>
<dbReference type="RefSeq" id="XP_014754410.1">
    <property type="nucleotide sequence ID" value="XM_014898924.2"/>
</dbReference>
<evidence type="ECO:0000256" key="22">
    <source>
        <dbReference type="PROSITE-ProRule" id="PRU10141"/>
    </source>
</evidence>
<comment type="similarity">
    <text evidence="3">Belongs to the protein kinase superfamily. Ser/Thr protein kinase family.</text>
</comment>
<dbReference type="EC" id="2.7.11.1" evidence="4"/>
<keyword evidence="7" id="KW-0597">Phosphoprotein</keyword>
<reference evidence="28" key="3">
    <citation type="submission" date="2018-08" db="UniProtKB">
        <authorList>
            <consortium name="EnsemblPlants"/>
        </authorList>
    </citation>
    <scope>IDENTIFICATION</scope>
    <source>
        <strain evidence="28">cv. Bd21</strain>
    </source>
</reference>
<keyword evidence="16 24" id="KW-1133">Transmembrane helix</keyword>
<evidence type="ECO:0000259" key="26">
    <source>
        <dbReference type="PROSITE" id="PS50011"/>
    </source>
</evidence>
<evidence type="ECO:0000256" key="2">
    <source>
        <dbReference type="ARBA" id="ARBA00004479"/>
    </source>
</evidence>
<protein>
    <recommendedName>
        <fullName evidence="4">non-specific serine/threonine protein kinase</fullName>
        <ecNumber evidence="4">2.7.11.1</ecNumber>
    </recommendedName>
</protein>
<comment type="catalytic activity">
    <reaction evidence="21">
        <text>L-seryl-[protein] + ATP = O-phospho-L-seryl-[protein] + ADP + H(+)</text>
        <dbReference type="Rhea" id="RHEA:17989"/>
        <dbReference type="Rhea" id="RHEA-COMP:9863"/>
        <dbReference type="Rhea" id="RHEA-COMP:11604"/>
        <dbReference type="ChEBI" id="CHEBI:15378"/>
        <dbReference type="ChEBI" id="CHEBI:29999"/>
        <dbReference type="ChEBI" id="CHEBI:30616"/>
        <dbReference type="ChEBI" id="CHEBI:83421"/>
        <dbReference type="ChEBI" id="CHEBI:456216"/>
        <dbReference type="EC" id="2.7.11.1"/>
    </reaction>
</comment>
<dbReference type="GeneID" id="100833129"/>
<dbReference type="SUPFAM" id="SSF56112">
    <property type="entry name" value="Protein kinase-like (PK-like)"/>
    <property type="match status" value="1"/>
</dbReference>
<dbReference type="Pfam" id="PF13855">
    <property type="entry name" value="LRR_8"/>
    <property type="match status" value="3"/>
</dbReference>
<feature type="domain" description="Protein kinase" evidence="26">
    <location>
        <begin position="834"/>
        <end position="1126"/>
    </location>
</feature>
<dbReference type="STRING" id="15368.A0A0Q3RQV9"/>
<keyword evidence="6" id="KW-0723">Serine/threonine-protein kinase</keyword>
<dbReference type="FunFam" id="3.30.200.20:FF:000309">
    <property type="entry name" value="Leucine-rich repeat receptor protein kinase MSP1"/>
    <property type="match status" value="1"/>
</dbReference>
<dbReference type="SUPFAM" id="SSF52058">
    <property type="entry name" value="L domain-like"/>
    <property type="match status" value="2"/>
</dbReference>
<dbReference type="CDD" id="cd14066">
    <property type="entry name" value="STKc_IRAK"/>
    <property type="match status" value="1"/>
</dbReference>
<evidence type="ECO:0000256" key="24">
    <source>
        <dbReference type="SAM" id="Phobius"/>
    </source>
</evidence>
<sequence>MSPLLLELLCLLLVAGSVVLTGAQNGAGEDKAVLVELKRFLQTNNKVNRGDYDAWPETATSPCNWAGVRCDAAGRVASLNLSNSAISGPAFGNFSRLPALVSLDLSDNSITGFLPADDLNQCRGLTHLNLSHNLITGPLHIPGLTNLRTLDVSGNRLNGSVAGNFPSICAGELEQLDMSTNRFTGNITGMLDGCGNKLERVDLSSNNFTGELWPGVSRFSQFSAAENNLTGSIPSSTFQDGCRLQSLDLSANKLAGSFPDSIAKCQNLTYLSLWGNNFAGTIPAGIGELGVLETLILGKNRFDRRIPQALTNCTALQFLDMSNNSFGGDVQEIFGSFAPSLKYLVLHHNGYTGGIVASGVLRLPRLARLDLSFNDFTGYLPPEVAEMKSLKYLMLADNNFSGGIPTEYGRLAELQALDLSNNALSGGIPASVGNLTSLLWLMLAGNKLSGQIPREIGRCSSLLWLNLADNRLTGEIPPEMAEIGNNPGPTFAKNREDSSVLAGSGECQAMKRWIPASYPPFSFVYTVMTRENCRSIWDRILKGYGIFPICTNNSSSQVRTNSISGYVQLSRNMLSGQIPSRIGAMRNLSLLHLDGNGFTGRIPPEIGQLPLVILNVSRNNISGPIPSEVGQIRCLERMDLSFNNLSGELPASLGRLTELAMFNVSYNPLLHGYVPTAGQFGTFDEQSFIGIPNITLHRDRAVAGAGKQQQPMEDATRGRKMLPRTILAWFFFSLVVAFIAGSVVFIVTSLRARYPVDQDPDLEHPKCGGGGGNGKHKLFQTSSSSSSPLPSSGWSSSSATGCSSTSTEAAVKVFRLDKTTAFTYRDIVAATGDFSDGRVIGRGGHGVVYRGVLPDGRTVAVKRLSRCRNDVGEEDGDGEREFRAEMEVLAGRMGFTWPHPNLVTLYGWCLSGSAKILVYEYLEGGTLESLIFSDAGVKWARRKEVAVGVARALVFLHHECAPAVVHRDVKASNVLLDGEGRARVTDFGLARVVRPGDTHVSTVVAGTVGYVAPEYGQTWRATTKGDVYSFGVLLMELATRRRAVGYGEEDDECLVDWARRAAKEGWKGRQQQLVKAQAGGDRLATSGEVFWELLAIGLRCTADAPHERPDMPEVLAALLDVDADGE</sequence>
<dbReference type="Pfam" id="PF00560">
    <property type="entry name" value="LRR_1"/>
    <property type="match status" value="7"/>
</dbReference>
<reference evidence="27" key="2">
    <citation type="submission" date="2017-06" db="EMBL/GenBank/DDBJ databases">
        <title>WGS assembly of Brachypodium distachyon.</title>
        <authorList>
            <consortium name="The International Brachypodium Initiative"/>
            <person name="Lucas S."/>
            <person name="Harmon-Smith M."/>
            <person name="Lail K."/>
            <person name="Tice H."/>
            <person name="Grimwood J."/>
            <person name="Bruce D."/>
            <person name="Barry K."/>
            <person name="Shu S."/>
            <person name="Lindquist E."/>
            <person name="Wang M."/>
            <person name="Pitluck S."/>
            <person name="Vogel J.P."/>
            <person name="Garvin D.F."/>
            <person name="Mockler T.C."/>
            <person name="Schmutz J."/>
            <person name="Rokhsar D."/>
            <person name="Bevan M.W."/>
        </authorList>
    </citation>
    <scope>NUCLEOTIDE SEQUENCE</scope>
    <source>
        <strain evidence="27">Bd21</strain>
    </source>
</reference>
<dbReference type="FunCoup" id="A0A0Q3RQV9">
    <property type="interactions" value="760"/>
</dbReference>
<keyword evidence="10 24" id="KW-0812">Transmembrane</keyword>
<evidence type="ECO:0000256" key="15">
    <source>
        <dbReference type="ARBA" id="ARBA00022840"/>
    </source>
</evidence>
<dbReference type="PANTHER" id="PTHR48056:SF89">
    <property type="entry name" value="OS06G0585982 PROTEIN"/>
    <property type="match status" value="1"/>
</dbReference>
<keyword evidence="18" id="KW-0675">Receptor</keyword>
<dbReference type="PROSITE" id="PS00107">
    <property type="entry name" value="PROTEIN_KINASE_ATP"/>
    <property type="match status" value="1"/>
</dbReference>
<evidence type="ECO:0000256" key="20">
    <source>
        <dbReference type="ARBA" id="ARBA00047899"/>
    </source>
</evidence>
<evidence type="ECO:0000256" key="5">
    <source>
        <dbReference type="ARBA" id="ARBA00022475"/>
    </source>
</evidence>
<evidence type="ECO:0000256" key="25">
    <source>
        <dbReference type="SAM" id="SignalP"/>
    </source>
</evidence>
<dbReference type="Proteomes" id="UP000008810">
    <property type="component" value="Chromosome 1"/>
</dbReference>
<dbReference type="SUPFAM" id="SSF52047">
    <property type="entry name" value="RNI-like"/>
    <property type="match status" value="1"/>
</dbReference>
<dbReference type="AlphaFoldDB" id="A0A0Q3RQV9"/>
<evidence type="ECO:0000256" key="8">
    <source>
        <dbReference type="ARBA" id="ARBA00022614"/>
    </source>
</evidence>
<keyword evidence="14" id="KW-0418">Kinase</keyword>
<keyword evidence="17 24" id="KW-0472">Membrane</keyword>
<dbReference type="InterPro" id="IPR011009">
    <property type="entry name" value="Kinase-like_dom_sf"/>
</dbReference>
<dbReference type="SMART" id="SM00369">
    <property type="entry name" value="LRR_TYP"/>
    <property type="match status" value="8"/>
</dbReference>
<evidence type="ECO:0000256" key="10">
    <source>
        <dbReference type="ARBA" id="ARBA00022692"/>
    </source>
</evidence>
<accession>A0A0Q3RQV9</accession>
<dbReference type="PROSITE" id="PS50011">
    <property type="entry name" value="PROTEIN_KINASE_DOM"/>
    <property type="match status" value="1"/>
</dbReference>
<feature type="signal peptide" evidence="25">
    <location>
        <begin position="1"/>
        <end position="23"/>
    </location>
</feature>
<dbReference type="Gene3D" id="3.30.200.20">
    <property type="entry name" value="Phosphorylase Kinase, domain 1"/>
    <property type="match status" value="1"/>
</dbReference>
<dbReference type="GO" id="GO:0009825">
    <property type="term" value="P:multidimensional cell growth"/>
    <property type="evidence" value="ECO:0007669"/>
    <property type="project" value="EnsemblPlants"/>
</dbReference>
<keyword evidence="9" id="KW-0808">Transferase</keyword>
<dbReference type="PANTHER" id="PTHR48056">
    <property type="entry name" value="LRR RECEPTOR-LIKE SERINE/THREONINE-PROTEIN KINASE-RELATED"/>
    <property type="match status" value="1"/>
</dbReference>
<dbReference type="PROSITE" id="PS00108">
    <property type="entry name" value="PROTEIN_KINASE_ST"/>
    <property type="match status" value="1"/>
</dbReference>
<dbReference type="GO" id="GO:0005524">
    <property type="term" value="F:ATP binding"/>
    <property type="evidence" value="ECO:0007669"/>
    <property type="project" value="UniProtKB-UniRule"/>
</dbReference>
<dbReference type="GO" id="GO:0005886">
    <property type="term" value="C:plasma membrane"/>
    <property type="evidence" value="ECO:0007669"/>
    <property type="project" value="UniProtKB-SubCell"/>
</dbReference>
<dbReference type="EMBL" id="CM000880">
    <property type="protein sequence ID" value="KQK15418.1"/>
    <property type="molecule type" value="Genomic_DNA"/>
</dbReference>
<evidence type="ECO:0000256" key="7">
    <source>
        <dbReference type="ARBA" id="ARBA00022553"/>
    </source>
</evidence>
<evidence type="ECO:0000256" key="12">
    <source>
        <dbReference type="ARBA" id="ARBA00022737"/>
    </source>
</evidence>
<dbReference type="InterPro" id="IPR008271">
    <property type="entry name" value="Ser/Thr_kinase_AS"/>
</dbReference>